<reference evidence="2" key="1">
    <citation type="submission" date="2014-05" db="EMBL/GenBank/DDBJ databases">
        <authorList>
            <person name="Chronopoulou M."/>
        </authorList>
    </citation>
    <scope>NUCLEOTIDE SEQUENCE</scope>
    <source>
        <tissue evidence="2">Whole organism</tissue>
    </source>
</reference>
<dbReference type="EMBL" id="HACA01020610">
    <property type="protein sequence ID" value="CDW37971.1"/>
    <property type="molecule type" value="Transcribed_RNA"/>
</dbReference>
<accession>A0A0K2UJX2</accession>
<dbReference type="AlphaFoldDB" id="A0A0K2UJX2"/>
<sequence>KRRVGTMRQDIKFLMICLKLSLGAFIFVFQGIHIFPFGYTCKLIHAFSFSSTSGSSKSRDLSSLCPTRWILSPLTEV</sequence>
<feature type="non-terminal residue" evidence="2">
    <location>
        <position position="1"/>
    </location>
</feature>
<evidence type="ECO:0000313" key="2">
    <source>
        <dbReference type="EMBL" id="CDW37971.1"/>
    </source>
</evidence>
<protein>
    <submittedName>
        <fullName evidence="2">Uncharacterized protein</fullName>
    </submittedName>
</protein>
<keyword evidence="1" id="KW-0812">Transmembrane</keyword>
<name>A0A0K2UJX2_LEPSM</name>
<organism evidence="2">
    <name type="scientific">Lepeophtheirus salmonis</name>
    <name type="common">Salmon louse</name>
    <name type="synonym">Caligus salmonis</name>
    <dbReference type="NCBI Taxonomy" id="72036"/>
    <lineage>
        <taxon>Eukaryota</taxon>
        <taxon>Metazoa</taxon>
        <taxon>Ecdysozoa</taxon>
        <taxon>Arthropoda</taxon>
        <taxon>Crustacea</taxon>
        <taxon>Multicrustacea</taxon>
        <taxon>Hexanauplia</taxon>
        <taxon>Copepoda</taxon>
        <taxon>Siphonostomatoida</taxon>
        <taxon>Caligidae</taxon>
        <taxon>Lepeophtheirus</taxon>
    </lineage>
</organism>
<keyword evidence="1" id="KW-1133">Transmembrane helix</keyword>
<evidence type="ECO:0000256" key="1">
    <source>
        <dbReference type="SAM" id="Phobius"/>
    </source>
</evidence>
<proteinExistence type="predicted"/>
<feature type="transmembrane region" description="Helical" evidence="1">
    <location>
        <begin position="12"/>
        <end position="35"/>
    </location>
</feature>
<keyword evidence="1" id="KW-0472">Membrane</keyword>